<gene>
    <name evidence="3" type="ORF">DJ90_1625</name>
</gene>
<sequence length="310" mass="35404">MTATKKGKKYCSHSKALEEKLIEGAFVESYKMVCRNNSDVLDELMKRMESVFSDQNHQKRLNKIISDIQAMEQKRCRLIDLCLDEKIDRATYEQKYVELDTSLTKLLEEKEQLEQSAQDEIDLGKRLEHFRKVLQTNEVLTAFDRNVFESIVDKVIIGENSNQESPEPYKLTFVYKTGFHNSIQSKMHKQKKSLRSERGRVPSYSENNTLCMGHFCCLFNKILFLHQILANRRKHVQQGGVFLQRGDAMFRVSGNIDCVSGSDAVFPAIDAENKASAQAVAHLLVGVAMLVAFGPFGKMHFHHHQAVLGS</sequence>
<dbReference type="Proteomes" id="UP000029278">
    <property type="component" value="Unassembled WGS sequence"/>
</dbReference>
<evidence type="ECO:0000256" key="1">
    <source>
        <dbReference type="SAM" id="Coils"/>
    </source>
</evidence>
<dbReference type="EMBL" id="JMQA01000029">
    <property type="protein sequence ID" value="KFN08199.1"/>
    <property type="molecule type" value="Genomic_DNA"/>
</dbReference>
<proteinExistence type="predicted"/>
<dbReference type="HOGENOM" id="CLU_896711_0_0_9"/>
<keyword evidence="2" id="KW-0812">Transmembrane</keyword>
<evidence type="ECO:0000313" key="4">
    <source>
        <dbReference type="Proteomes" id="UP000029278"/>
    </source>
</evidence>
<feature type="coiled-coil region" evidence="1">
    <location>
        <begin position="89"/>
        <end position="123"/>
    </location>
</feature>
<comment type="caution">
    <text evidence="3">The sequence shown here is derived from an EMBL/GenBank/DDBJ whole genome shotgun (WGS) entry which is preliminary data.</text>
</comment>
<organism evidence="3 4">
    <name type="scientific">Paenibacillus macerans</name>
    <name type="common">Bacillus macerans</name>
    <dbReference type="NCBI Taxonomy" id="44252"/>
    <lineage>
        <taxon>Bacteria</taxon>
        <taxon>Bacillati</taxon>
        <taxon>Bacillota</taxon>
        <taxon>Bacilli</taxon>
        <taxon>Bacillales</taxon>
        <taxon>Paenibacillaceae</taxon>
        <taxon>Paenibacillus</taxon>
    </lineage>
</organism>
<accession>A0A090ZAA2</accession>
<keyword evidence="2" id="KW-1133">Transmembrane helix</keyword>
<keyword evidence="4" id="KW-1185">Reference proteome</keyword>
<reference evidence="3 4" key="1">
    <citation type="submission" date="2014-04" db="EMBL/GenBank/DDBJ databases">
        <authorList>
            <person name="Bishop-Lilly K.A."/>
            <person name="Broomall S.M."/>
            <person name="Chain P.S."/>
            <person name="Chertkov O."/>
            <person name="Coyne S.R."/>
            <person name="Daligault H.E."/>
            <person name="Davenport K.W."/>
            <person name="Erkkila T."/>
            <person name="Frey K.G."/>
            <person name="Gibbons H.S."/>
            <person name="Gu W."/>
            <person name="Jaissle J."/>
            <person name="Johnson S.L."/>
            <person name="Koroleva G.I."/>
            <person name="Ladner J.T."/>
            <person name="Lo C.-C."/>
            <person name="Minogue T.D."/>
            <person name="Munk C."/>
            <person name="Palacios G.F."/>
            <person name="Redden C.L."/>
            <person name="Rosenzweig C.N."/>
            <person name="Scholz M.B."/>
            <person name="Teshima H."/>
            <person name="Xu Y."/>
        </authorList>
    </citation>
    <scope>NUCLEOTIDE SEQUENCE [LARGE SCALE GENOMIC DNA]</scope>
    <source>
        <strain evidence="3 4">8244</strain>
    </source>
</reference>
<evidence type="ECO:0000256" key="2">
    <source>
        <dbReference type="SAM" id="Phobius"/>
    </source>
</evidence>
<feature type="transmembrane region" description="Helical" evidence="2">
    <location>
        <begin position="279"/>
        <end position="296"/>
    </location>
</feature>
<protein>
    <submittedName>
        <fullName evidence="3">Putative conjugative transposon recombinase domain protein</fullName>
    </submittedName>
</protein>
<name>A0A090ZAA2_PAEMA</name>
<keyword evidence="2" id="KW-0472">Membrane</keyword>
<keyword evidence="1" id="KW-0175">Coiled coil</keyword>
<dbReference type="STRING" id="44252.DJ90_1625"/>
<dbReference type="AlphaFoldDB" id="A0A090ZAA2"/>
<evidence type="ECO:0000313" key="3">
    <source>
        <dbReference type="EMBL" id="KFN08199.1"/>
    </source>
</evidence>